<comment type="similarity">
    <text evidence="2">Belongs to the arsenical resistance-3 (ACR3) (TC 2.A.59) family.</text>
</comment>
<feature type="transmembrane region" description="Helical" evidence="8">
    <location>
        <begin position="34"/>
        <end position="53"/>
    </location>
</feature>
<dbReference type="PANTHER" id="PTHR43057">
    <property type="entry name" value="ARSENITE EFFLUX TRANSPORTER"/>
    <property type="match status" value="1"/>
</dbReference>
<protein>
    <recommendedName>
        <fullName evidence="11">Arsenic resistance protein</fullName>
    </recommendedName>
</protein>
<dbReference type="InterPro" id="IPR002657">
    <property type="entry name" value="BilAc:Na_symport/Acr3"/>
</dbReference>
<feature type="transmembrane region" description="Helical" evidence="8">
    <location>
        <begin position="65"/>
        <end position="87"/>
    </location>
</feature>
<organism evidence="9 10">
    <name type="scientific">Autumnicola psychrophila</name>
    <dbReference type="NCBI Taxonomy" id="3075592"/>
    <lineage>
        <taxon>Bacteria</taxon>
        <taxon>Pseudomonadati</taxon>
        <taxon>Bacteroidota</taxon>
        <taxon>Flavobacteriia</taxon>
        <taxon>Flavobacteriales</taxon>
        <taxon>Flavobacteriaceae</taxon>
        <taxon>Autumnicola</taxon>
    </lineage>
</organism>
<dbReference type="EMBL" id="JAVRHN010000010">
    <property type="protein sequence ID" value="MDT0687359.1"/>
    <property type="molecule type" value="Genomic_DNA"/>
</dbReference>
<keyword evidence="7 8" id="KW-0472">Membrane</keyword>
<comment type="subcellular location">
    <subcellularLocation>
        <location evidence="1">Cell membrane</location>
        <topology evidence="1">Multi-pass membrane protein</topology>
    </subcellularLocation>
</comment>
<comment type="caution">
    <text evidence="9">The sequence shown here is derived from an EMBL/GenBank/DDBJ whole genome shotgun (WGS) entry which is preliminary data.</text>
</comment>
<keyword evidence="5 8" id="KW-0812">Transmembrane</keyword>
<evidence type="ECO:0000313" key="9">
    <source>
        <dbReference type="EMBL" id="MDT0687359.1"/>
    </source>
</evidence>
<dbReference type="Gene3D" id="1.20.1530.20">
    <property type="match status" value="1"/>
</dbReference>
<keyword evidence="6 8" id="KW-1133">Transmembrane helix</keyword>
<feature type="transmembrane region" description="Helical" evidence="8">
    <location>
        <begin position="93"/>
        <end position="112"/>
    </location>
</feature>
<evidence type="ECO:0000256" key="7">
    <source>
        <dbReference type="ARBA" id="ARBA00023136"/>
    </source>
</evidence>
<evidence type="ECO:0000256" key="4">
    <source>
        <dbReference type="ARBA" id="ARBA00022475"/>
    </source>
</evidence>
<dbReference type="InterPro" id="IPR038770">
    <property type="entry name" value="Na+/solute_symporter_sf"/>
</dbReference>
<dbReference type="RefSeq" id="WP_311500646.1">
    <property type="nucleotide sequence ID" value="NZ_JAVRHN010000010.1"/>
</dbReference>
<keyword evidence="3" id="KW-0813">Transport</keyword>
<feature type="transmembrane region" description="Helical" evidence="8">
    <location>
        <begin position="197"/>
        <end position="215"/>
    </location>
</feature>
<feature type="transmembrane region" description="Helical" evidence="8">
    <location>
        <begin position="158"/>
        <end position="177"/>
    </location>
</feature>
<evidence type="ECO:0000256" key="5">
    <source>
        <dbReference type="ARBA" id="ARBA00022692"/>
    </source>
</evidence>
<dbReference type="InterPro" id="IPR004706">
    <property type="entry name" value="Arsenical-R_Acr3"/>
</dbReference>
<gene>
    <name evidence="9" type="ORF">RM541_13385</name>
</gene>
<keyword evidence="4" id="KW-1003">Cell membrane</keyword>
<proteinExistence type="inferred from homology"/>
<feature type="transmembrane region" description="Helical" evidence="8">
    <location>
        <begin position="7"/>
        <end position="28"/>
    </location>
</feature>
<evidence type="ECO:0000256" key="3">
    <source>
        <dbReference type="ARBA" id="ARBA00022448"/>
    </source>
</evidence>
<evidence type="ECO:0000313" key="10">
    <source>
        <dbReference type="Proteomes" id="UP001253848"/>
    </source>
</evidence>
<accession>A0ABU3DV60</accession>
<evidence type="ECO:0008006" key="11">
    <source>
        <dbReference type="Google" id="ProtNLM"/>
    </source>
</evidence>
<dbReference type="Proteomes" id="UP001253848">
    <property type="component" value="Unassembled WGS sequence"/>
</dbReference>
<evidence type="ECO:0000256" key="2">
    <source>
        <dbReference type="ARBA" id="ARBA00010110"/>
    </source>
</evidence>
<reference evidence="9 10" key="1">
    <citation type="submission" date="2023-09" db="EMBL/GenBank/DDBJ databases">
        <authorList>
            <person name="Rey-Velasco X."/>
        </authorList>
    </citation>
    <scope>NUCLEOTIDE SEQUENCE [LARGE SCALE GENOMIC DNA]</scope>
    <source>
        <strain evidence="9 10">F225</strain>
    </source>
</reference>
<sequence length="322" mass="35960">MNTLNKFHTFIIALAVGLGLLLGQIAVIKIVSEYLIVPFLMVMLFGLFLNIPLRNLLASFSNLKFISANLVINFIWTPIFAYLLGLLLLKEHLSLWIGFVMLMVTPCTDWYLIFTGIAKGNTSLAAAVLPINLILQLILLPVYLLLFFGKTGSVDPVILWESILLVLFIPFLFAQLIKYWGSKRRKTILMKQKILPFFETAQIIFLALAIVAMFASQGEYLTNNLSVLYILLVPILIFFMVNFLVSRFGSYLLKFNYEDSASLNLTTLARNSPISLAIALTAFPNDPLISLALVIGPLLELPMLALASQVLLRIRNGGNNLS</sequence>
<feature type="transmembrane region" description="Helical" evidence="8">
    <location>
        <begin position="227"/>
        <end position="245"/>
    </location>
</feature>
<evidence type="ECO:0000256" key="6">
    <source>
        <dbReference type="ARBA" id="ARBA00022989"/>
    </source>
</evidence>
<evidence type="ECO:0000256" key="8">
    <source>
        <dbReference type="SAM" id="Phobius"/>
    </source>
</evidence>
<dbReference type="Pfam" id="PF01758">
    <property type="entry name" value="SBF"/>
    <property type="match status" value="1"/>
</dbReference>
<feature type="transmembrane region" description="Helical" evidence="8">
    <location>
        <begin position="124"/>
        <end position="146"/>
    </location>
</feature>
<evidence type="ECO:0000256" key="1">
    <source>
        <dbReference type="ARBA" id="ARBA00004651"/>
    </source>
</evidence>
<name>A0ABU3DV60_9FLAO</name>
<keyword evidence="10" id="KW-1185">Reference proteome</keyword>
<dbReference type="PANTHER" id="PTHR43057:SF1">
    <property type="entry name" value="ARSENICAL-RESISTANCE PROTEIN 3"/>
    <property type="match status" value="1"/>
</dbReference>